<dbReference type="SMART" id="SM00563">
    <property type="entry name" value="PlsC"/>
    <property type="match status" value="1"/>
</dbReference>
<dbReference type="InterPro" id="IPR002123">
    <property type="entry name" value="Plipid/glycerol_acylTrfase"/>
</dbReference>
<gene>
    <name evidence="3" type="ORF">FPE01S_04_05460</name>
</gene>
<dbReference type="SUPFAM" id="SSF69593">
    <property type="entry name" value="Glycerol-3-phosphate (1)-acyltransferase"/>
    <property type="match status" value="1"/>
</dbReference>
<keyword evidence="1" id="KW-1133">Transmembrane helix</keyword>
<evidence type="ECO:0000313" key="3">
    <source>
        <dbReference type="EMBL" id="GAO45302.1"/>
    </source>
</evidence>
<dbReference type="EMBL" id="BBWV01000004">
    <property type="protein sequence ID" value="GAO45302.1"/>
    <property type="molecule type" value="Genomic_DNA"/>
</dbReference>
<reference evidence="3 4" key="1">
    <citation type="submission" date="2015-04" db="EMBL/GenBank/DDBJ databases">
        <title>Whole genome shotgun sequence of Flavihumibacter petaseus NBRC 106054.</title>
        <authorList>
            <person name="Miyazawa S."/>
            <person name="Hosoyama A."/>
            <person name="Hashimoto M."/>
            <person name="Noguchi M."/>
            <person name="Tsuchikane K."/>
            <person name="Ohji S."/>
            <person name="Yamazoe A."/>
            <person name="Ichikawa N."/>
            <person name="Kimura A."/>
            <person name="Fujita N."/>
        </authorList>
    </citation>
    <scope>NUCLEOTIDE SEQUENCE [LARGE SCALE GENOMIC DNA]</scope>
    <source>
        <strain evidence="3 4">NBRC 106054</strain>
    </source>
</reference>
<dbReference type="GO" id="GO:0016287">
    <property type="term" value="F:glycerone-phosphate O-acyltransferase activity"/>
    <property type="evidence" value="ECO:0007669"/>
    <property type="project" value="TreeGrafter"/>
</dbReference>
<name>A0A0E9N5R3_9BACT</name>
<dbReference type="STRING" id="1220578.FPE01S_04_05460"/>
<keyword evidence="3" id="KW-0808">Transferase</keyword>
<sequence>MLYATVKILMRCALNLFYTRIGSKDLQLIPDKGPVILIANHPSSLMDAALLGVQLKRPLHFFARGDLFRNAFAAWILRRLHMHPIHHHQNGRSTLNDNDDSFEVAMQLLEAGEIVLFFPEGISQTAYRLLPFKKGAFRLAVQMAMKNSAQPCPVVPVGINYSHPKLPFSQVWIHAGTPFLPAHVPSEATDTQAFNQVVRLLTLKGAHAISQLVIADDHHPVELAEAMFVYRNNATDPDPSLMISNEIQFARKISSQHNRYLAEINLYREARLRCGVTPTAPRFLKDRSLSSWPLWLGFPAAAIGWLLNALPLQVGKWIADKKVTREDFYSWVLVVVSLFLYLFWWLAITLLTGIIAGKAMALTTAIALPLSGYAAWKYYQYFVAWKDCRAVRQLNTVQKAVLEDLAAGILTAAPV</sequence>
<comment type="caution">
    <text evidence="3">The sequence shown here is derived from an EMBL/GenBank/DDBJ whole genome shotgun (WGS) entry which is preliminary data.</text>
</comment>
<protein>
    <submittedName>
        <fullName evidence="3">Putative acyltransferase</fullName>
    </submittedName>
</protein>
<proteinExistence type="predicted"/>
<evidence type="ECO:0000256" key="1">
    <source>
        <dbReference type="SAM" id="Phobius"/>
    </source>
</evidence>
<keyword evidence="1" id="KW-0812">Transmembrane</keyword>
<evidence type="ECO:0000259" key="2">
    <source>
        <dbReference type="SMART" id="SM00563"/>
    </source>
</evidence>
<accession>A0A0E9N5R3</accession>
<dbReference type="Pfam" id="PF01553">
    <property type="entry name" value="Acyltransferase"/>
    <property type="match status" value="1"/>
</dbReference>
<feature type="domain" description="Phospholipid/glycerol acyltransferase" evidence="2">
    <location>
        <begin position="35"/>
        <end position="162"/>
    </location>
</feature>
<dbReference type="PANTHER" id="PTHR31605">
    <property type="entry name" value="GLYCEROL-3-PHOSPHATE O-ACYLTRANSFERASE 1"/>
    <property type="match status" value="1"/>
</dbReference>
<organism evidence="3 4">
    <name type="scientific">Flavihumibacter petaseus NBRC 106054</name>
    <dbReference type="NCBI Taxonomy" id="1220578"/>
    <lineage>
        <taxon>Bacteria</taxon>
        <taxon>Pseudomonadati</taxon>
        <taxon>Bacteroidota</taxon>
        <taxon>Chitinophagia</taxon>
        <taxon>Chitinophagales</taxon>
        <taxon>Chitinophagaceae</taxon>
        <taxon>Flavihumibacter</taxon>
    </lineage>
</organism>
<dbReference type="GO" id="GO:0004366">
    <property type="term" value="F:glycerol-3-phosphate O-acyltransferase activity"/>
    <property type="evidence" value="ECO:0007669"/>
    <property type="project" value="TreeGrafter"/>
</dbReference>
<dbReference type="AlphaFoldDB" id="A0A0E9N5R3"/>
<dbReference type="OrthoDB" id="9806008at2"/>
<keyword evidence="4" id="KW-1185">Reference proteome</keyword>
<feature type="transmembrane region" description="Helical" evidence="1">
    <location>
        <begin position="328"/>
        <end position="348"/>
    </location>
</feature>
<dbReference type="GO" id="GO:0008654">
    <property type="term" value="P:phospholipid biosynthetic process"/>
    <property type="evidence" value="ECO:0007669"/>
    <property type="project" value="TreeGrafter"/>
</dbReference>
<dbReference type="InterPro" id="IPR052744">
    <property type="entry name" value="GPAT/DAPAT"/>
</dbReference>
<keyword evidence="3" id="KW-0012">Acyltransferase</keyword>
<dbReference type="Proteomes" id="UP000033121">
    <property type="component" value="Unassembled WGS sequence"/>
</dbReference>
<feature type="transmembrane region" description="Helical" evidence="1">
    <location>
        <begin position="289"/>
        <end position="307"/>
    </location>
</feature>
<keyword evidence="1" id="KW-0472">Membrane</keyword>
<dbReference type="PANTHER" id="PTHR31605:SF0">
    <property type="entry name" value="GLYCEROL-3-PHOSPHATE O-ACYLTRANSFERASE 1"/>
    <property type="match status" value="1"/>
</dbReference>
<feature type="transmembrane region" description="Helical" evidence="1">
    <location>
        <begin position="354"/>
        <end position="376"/>
    </location>
</feature>
<evidence type="ECO:0000313" key="4">
    <source>
        <dbReference type="Proteomes" id="UP000033121"/>
    </source>
</evidence>